<feature type="domain" description="PASTA" evidence="5">
    <location>
        <begin position="657"/>
        <end position="713"/>
    </location>
</feature>
<comment type="subcellular location">
    <subcellularLocation>
        <location evidence="1">Cell membrane</location>
        <topology evidence="1">Single-pass membrane protein</topology>
    </subcellularLocation>
</comment>
<dbReference type="InterPro" id="IPR012338">
    <property type="entry name" value="Beta-lactam/transpept-like"/>
</dbReference>
<dbReference type="PANTHER" id="PTHR30627:SF26">
    <property type="entry name" value="PENICILLIN-BINDING PROTEIN 2B"/>
    <property type="match status" value="1"/>
</dbReference>
<dbReference type="Gene3D" id="3.40.710.10">
    <property type="entry name" value="DD-peptidase/beta-lactamase superfamily"/>
    <property type="match status" value="1"/>
</dbReference>
<keyword evidence="7" id="KW-1185">Reference proteome</keyword>
<dbReference type="InterPro" id="IPR005543">
    <property type="entry name" value="PASTA_dom"/>
</dbReference>
<reference evidence="7" key="1">
    <citation type="journal article" date="2019" name="Int. J. Syst. Evol. Microbiol.">
        <title>The Global Catalogue of Microorganisms (GCM) 10K type strain sequencing project: providing services to taxonomists for standard genome sequencing and annotation.</title>
        <authorList>
            <consortium name="The Broad Institute Genomics Platform"/>
            <consortium name="The Broad Institute Genome Sequencing Center for Infectious Disease"/>
            <person name="Wu L."/>
            <person name="Ma J."/>
        </authorList>
    </citation>
    <scope>NUCLEOTIDE SEQUENCE [LARGE SCALE GENOMIC DNA]</scope>
    <source>
        <strain evidence="7">CCM 8932</strain>
    </source>
</reference>
<protein>
    <submittedName>
        <fullName evidence="6">Penicillin-binding transpeptidase domain-containing protein</fullName>
    </submittedName>
</protein>
<feature type="domain" description="PASTA" evidence="5">
    <location>
        <begin position="597"/>
        <end position="655"/>
    </location>
</feature>
<dbReference type="SUPFAM" id="SSF54184">
    <property type="entry name" value="Penicillin-binding protein 2x (pbp-2x), c-terminal domain"/>
    <property type="match status" value="2"/>
</dbReference>
<gene>
    <name evidence="6" type="ORF">ACFP3T_01250</name>
</gene>
<accession>A0ABW1R2Y5</accession>
<dbReference type="SUPFAM" id="SSF56601">
    <property type="entry name" value="beta-lactamase/transpeptidase-like"/>
    <property type="match status" value="1"/>
</dbReference>
<evidence type="ECO:0000256" key="1">
    <source>
        <dbReference type="ARBA" id="ARBA00004162"/>
    </source>
</evidence>
<evidence type="ECO:0000313" key="6">
    <source>
        <dbReference type="EMBL" id="MFC6163296.1"/>
    </source>
</evidence>
<dbReference type="SUPFAM" id="SSF56519">
    <property type="entry name" value="Penicillin binding protein dimerisation domain"/>
    <property type="match status" value="1"/>
</dbReference>
<proteinExistence type="inferred from homology"/>
<dbReference type="EMBL" id="JBHSSD010000006">
    <property type="protein sequence ID" value="MFC6163296.1"/>
    <property type="molecule type" value="Genomic_DNA"/>
</dbReference>
<comment type="caution">
    <text evidence="6">The sequence shown here is derived from an EMBL/GenBank/DDBJ whole genome shotgun (WGS) entry which is preliminary data.</text>
</comment>
<name>A0ABW1R2Y5_9LACO</name>
<dbReference type="CDD" id="cd06576">
    <property type="entry name" value="PASTA_Pbp2x-like_1"/>
    <property type="match status" value="1"/>
</dbReference>
<dbReference type="InterPro" id="IPR005311">
    <property type="entry name" value="PBP_dimer"/>
</dbReference>
<dbReference type="Gene3D" id="3.30.70.2110">
    <property type="match status" value="1"/>
</dbReference>
<dbReference type="Pfam" id="PF00905">
    <property type="entry name" value="Transpeptidase"/>
    <property type="match status" value="1"/>
</dbReference>
<sequence length="713" mass="76891">MNKNKQRMTSKRSPKQNRRIFGQWLFFGAIAIFGVLIIRFSYIAIGHQVAGVNLTEATKKLYTEDQTIAAKRGTIYSANGEAIAEDTSTYTIYAIVAKNQKGADGQVEYVKYPTKVAKVLAKYLPISYKKALKTLHAKSGTFQVEFGTAGKNISLTTKEKIQATKVSGLHFIESEARLYPNGMFASHLIGLTTSKAIKGTEQTRLTGSMGLELALNTKLAGKDGHKTVTASGYQGKTTGGTKVKNGDNVYTTIDSKLQTLLETKMSTVNGLVHPKAMTATLINAKTGAVLATSQRPTFNAQTQSGLSKMWRNLLVEDTYEPGSTMKVFTMGAAIDSGNYNPNITVPTGEYRIGGKVVPDWNTAGWGNITYAKGFALSSNVVMAHLEQAMGAKTWLKYIKRFGLRTSTNTGLANEQSGSIQFTYPIEQADTSFGQGIQVTPMQMLRGFTAIANNGKMLQPYFVSKVVNPNTKKTVYQAKSKVVGQPVTAKTASAVLTHMQDVVYKSYGLGAAYKIKGYRIAAKTGTAQVSNGSTYAVGNDSYLYSVVGMAPAKHPKYIMYITMKQPTLGATSASDNMAEIFKPVMQRALDEQKASETKTKSVKMQDLTGQSTKTAKDTAKKIGVTPIIVGKGSRIVKQSVSVGTVLSNKQRVILVTNGQMYMPNVVGWSASEVADFASLTGLKLATSGTGYVDMQSITAGNPIDAKQGLSVKLK</sequence>
<dbReference type="Pfam" id="PF03717">
    <property type="entry name" value="PBP_dimer"/>
    <property type="match status" value="1"/>
</dbReference>
<dbReference type="Gene3D" id="2.20.70.70">
    <property type="match status" value="1"/>
</dbReference>
<dbReference type="InterPro" id="IPR001460">
    <property type="entry name" value="PCN-bd_Tpept"/>
</dbReference>
<feature type="transmembrane region" description="Helical" evidence="4">
    <location>
        <begin position="21"/>
        <end position="45"/>
    </location>
</feature>
<keyword evidence="4" id="KW-1133">Transmembrane helix</keyword>
<evidence type="ECO:0000259" key="5">
    <source>
        <dbReference type="PROSITE" id="PS51178"/>
    </source>
</evidence>
<dbReference type="PROSITE" id="PS51178">
    <property type="entry name" value="PASTA"/>
    <property type="match status" value="2"/>
</dbReference>
<dbReference type="InterPro" id="IPR050515">
    <property type="entry name" value="Beta-lactam/transpept"/>
</dbReference>
<dbReference type="Pfam" id="PF03793">
    <property type="entry name" value="PASTA"/>
    <property type="match status" value="1"/>
</dbReference>
<evidence type="ECO:0000256" key="4">
    <source>
        <dbReference type="SAM" id="Phobius"/>
    </source>
</evidence>
<keyword evidence="4" id="KW-0812">Transmembrane</keyword>
<organism evidence="6 7">
    <name type="scientific">Lactiplantibacillus dongliensis</name>
    <dbReference type="NCBI Taxonomy" id="2559919"/>
    <lineage>
        <taxon>Bacteria</taxon>
        <taxon>Bacillati</taxon>
        <taxon>Bacillota</taxon>
        <taxon>Bacilli</taxon>
        <taxon>Lactobacillales</taxon>
        <taxon>Lactobacillaceae</taxon>
        <taxon>Lactiplantibacillus</taxon>
    </lineage>
</organism>
<evidence type="ECO:0000313" key="7">
    <source>
        <dbReference type="Proteomes" id="UP001596253"/>
    </source>
</evidence>
<evidence type="ECO:0000256" key="3">
    <source>
        <dbReference type="ARBA" id="ARBA00023136"/>
    </source>
</evidence>
<dbReference type="InterPro" id="IPR036138">
    <property type="entry name" value="PBP_dimer_sf"/>
</dbReference>
<dbReference type="PANTHER" id="PTHR30627">
    <property type="entry name" value="PEPTIDOGLYCAN D,D-TRANSPEPTIDASE"/>
    <property type="match status" value="1"/>
</dbReference>
<dbReference type="Proteomes" id="UP001596253">
    <property type="component" value="Unassembled WGS sequence"/>
</dbReference>
<keyword evidence="3 4" id="KW-0472">Membrane</keyword>
<dbReference type="CDD" id="cd06575">
    <property type="entry name" value="PASTA_Pbp2x-like_2"/>
    <property type="match status" value="1"/>
</dbReference>
<dbReference type="RefSeq" id="WP_137640342.1">
    <property type="nucleotide sequence ID" value="NZ_BJDK01000018.1"/>
</dbReference>
<comment type="similarity">
    <text evidence="2">Belongs to the transpeptidase family.</text>
</comment>
<dbReference type="Gene3D" id="3.90.1310.10">
    <property type="entry name" value="Penicillin-binding protein 2a (Domain 2)"/>
    <property type="match status" value="1"/>
</dbReference>
<dbReference type="SMART" id="SM00740">
    <property type="entry name" value="PASTA"/>
    <property type="match status" value="2"/>
</dbReference>
<evidence type="ECO:0000256" key="2">
    <source>
        <dbReference type="ARBA" id="ARBA00007171"/>
    </source>
</evidence>